<dbReference type="STRING" id="1105110.MC5_02605"/>
<name>H8K6J4_RICAC</name>
<sequence length="74" mass="8434">MDKLNIFGNEGLWRNLKATRKLLATAAYSRVREDASLGSTYKLPLEVEFPKRSIEYNSTSLTINIANLINFKNL</sequence>
<dbReference type="Proteomes" id="UP000007589">
    <property type="component" value="Chromosome"/>
</dbReference>
<keyword evidence="2" id="KW-1185">Reference proteome</keyword>
<evidence type="ECO:0000313" key="2">
    <source>
        <dbReference type="Proteomes" id="UP000007589"/>
    </source>
</evidence>
<organism evidence="1 2">
    <name type="scientific">Rickettsia australis (strain Cutlack)</name>
    <dbReference type="NCBI Taxonomy" id="1105110"/>
    <lineage>
        <taxon>Bacteria</taxon>
        <taxon>Pseudomonadati</taxon>
        <taxon>Pseudomonadota</taxon>
        <taxon>Alphaproteobacteria</taxon>
        <taxon>Rickettsiales</taxon>
        <taxon>Rickettsiaceae</taxon>
        <taxon>Rickettsieae</taxon>
        <taxon>Rickettsia</taxon>
        <taxon>spotted fever group</taxon>
    </lineage>
</organism>
<protein>
    <submittedName>
        <fullName evidence="1">Uncharacterized protein</fullName>
    </submittedName>
</protein>
<dbReference type="KEGG" id="rau:MC5_02605"/>
<proteinExistence type="predicted"/>
<dbReference type="HOGENOM" id="CLU_2685458_0_0_5"/>
<accession>H8K6J4</accession>
<reference evidence="2" key="1">
    <citation type="submission" date="2012-02" db="EMBL/GenBank/DDBJ databases">
        <title>Complete genome sequence of Rickettsia australis strain Cutlack.</title>
        <authorList>
            <person name="Johnson S.L."/>
            <person name="Munk A.C."/>
            <person name="Han S."/>
            <person name="Bruce D.C."/>
            <person name="Dasch G.A."/>
        </authorList>
    </citation>
    <scope>NUCLEOTIDE SEQUENCE [LARGE SCALE GENOMIC DNA]</scope>
    <source>
        <strain evidence="2">Cutlack</strain>
    </source>
</reference>
<dbReference type="EMBL" id="CP003338">
    <property type="protein sequence ID" value="AFC70887.1"/>
    <property type="molecule type" value="Genomic_DNA"/>
</dbReference>
<evidence type="ECO:0000313" key="1">
    <source>
        <dbReference type="EMBL" id="AFC70887.1"/>
    </source>
</evidence>
<gene>
    <name evidence="1" type="ordered locus">MC5_02605</name>
</gene>
<dbReference type="InterPro" id="IPR005728">
    <property type="entry name" value="RPE1"/>
</dbReference>
<dbReference type="AlphaFoldDB" id="H8K6J4"/>
<dbReference type="NCBIfam" id="TIGR01045">
    <property type="entry name" value="RPE1"/>
    <property type="match status" value="1"/>
</dbReference>